<feature type="domain" description="Mur ligase central" evidence="5">
    <location>
        <begin position="101"/>
        <end position="211"/>
    </location>
</feature>
<evidence type="ECO:0000256" key="1">
    <source>
        <dbReference type="ARBA" id="ARBA00022598"/>
    </source>
</evidence>
<sequence>MILFKKILAAILILESRLILAKYRPFIVAVTGSVGKTSTKDAIYSVLKNQSNYVRKSEKSLNSEIGLPLTIIGVPNAWHSLWGWLRNISCGLGLIFRKNEYPDCLVLEIGADHPGDIRKIARWLHPEIAVVTQVSSTPVHVEFFKSPKEVFEEKASLATAVKKGGTLVLFADNEKVLLLGELVKDKDVKVISFGTINKADVKGSEQRIVYELAEVPVSATAQISISKSISMPISTSEESNQTSSIPVSASNSTSLAVATKIPSGFTFKLNLNGMSTQVSINGLLGRSYMYPLLAAAAVGKVKDVPISAIINGLNNYEAPKSRMNIIAGSYDTTLIDDSYNSSPDAVISALNTLKELETNGSKIIALGDMMELGHYSAEEHRRIGREVVGVASVLVTVGQRSRTTADEAVKNGFVVGNVHAFDNSIEAGEFLKTIIKTGDLVLIKGSQSIRMERIVKMLMKYPDQADQLVVRQEKEWLEKA</sequence>
<evidence type="ECO:0000259" key="4">
    <source>
        <dbReference type="Pfam" id="PF02875"/>
    </source>
</evidence>
<dbReference type="InterPro" id="IPR004101">
    <property type="entry name" value="Mur_ligase_C"/>
</dbReference>
<dbReference type="GO" id="GO:0005524">
    <property type="term" value="F:ATP binding"/>
    <property type="evidence" value="ECO:0007669"/>
    <property type="project" value="UniProtKB-KW"/>
</dbReference>
<comment type="caution">
    <text evidence="6">The sequence shown here is derived from an EMBL/GenBank/DDBJ whole genome shotgun (WGS) entry which is preliminary data.</text>
</comment>
<dbReference type="InterPro" id="IPR013221">
    <property type="entry name" value="Mur_ligase_cen"/>
</dbReference>
<evidence type="ECO:0000256" key="2">
    <source>
        <dbReference type="ARBA" id="ARBA00022741"/>
    </source>
</evidence>
<dbReference type="SUPFAM" id="SSF53623">
    <property type="entry name" value="MurD-like peptide ligases, catalytic domain"/>
    <property type="match status" value="1"/>
</dbReference>
<dbReference type="Pfam" id="PF02875">
    <property type="entry name" value="Mur_ligase_C"/>
    <property type="match status" value="1"/>
</dbReference>
<dbReference type="STRING" id="1802315.A3F51_01580"/>
<organism evidence="6 7">
    <name type="scientific">Candidatus Taylorbacteria bacterium RIFCSPHIGHO2_12_FULL_45_16</name>
    <dbReference type="NCBI Taxonomy" id="1802315"/>
    <lineage>
        <taxon>Bacteria</taxon>
        <taxon>Candidatus Tayloriibacteriota</taxon>
    </lineage>
</organism>
<evidence type="ECO:0000256" key="3">
    <source>
        <dbReference type="ARBA" id="ARBA00022840"/>
    </source>
</evidence>
<gene>
    <name evidence="6" type="ORF">A3F51_01580</name>
</gene>
<dbReference type="SUPFAM" id="SSF53244">
    <property type="entry name" value="MurD-like peptide ligases, peptide-binding domain"/>
    <property type="match status" value="1"/>
</dbReference>
<dbReference type="AlphaFoldDB" id="A0A1G2MZB1"/>
<keyword evidence="2" id="KW-0547">Nucleotide-binding</keyword>
<dbReference type="PANTHER" id="PTHR43024">
    <property type="entry name" value="UDP-N-ACETYLMURAMOYL-TRIPEPTIDE--D-ALANYL-D-ALANINE LIGASE"/>
    <property type="match status" value="1"/>
</dbReference>
<accession>A0A1G2MZB1</accession>
<feature type="domain" description="Mur ligase central" evidence="5">
    <location>
        <begin position="30"/>
        <end position="76"/>
    </location>
</feature>
<proteinExistence type="predicted"/>
<dbReference type="Gene3D" id="3.90.190.20">
    <property type="entry name" value="Mur ligase, C-terminal domain"/>
    <property type="match status" value="1"/>
</dbReference>
<feature type="domain" description="Mur ligase C-terminal" evidence="4">
    <location>
        <begin position="322"/>
        <end position="446"/>
    </location>
</feature>
<reference evidence="6 7" key="1">
    <citation type="journal article" date="2016" name="Nat. Commun.">
        <title>Thousands of microbial genomes shed light on interconnected biogeochemical processes in an aquifer system.</title>
        <authorList>
            <person name="Anantharaman K."/>
            <person name="Brown C.T."/>
            <person name="Hug L.A."/>
            <person name="Sharon I."/>
            <person name="Castelle C.J."/>
            <person name="Probst A.J."/>
            <person name="Thomas B.C."/>
            <person name="Singh A."/>
            <person name="Wilkins M.J."/>
            <person name="Karaoz U."/>
            <person name="Brodie E.L."/>
            <person name="Williams K.H."/>
            <person name="Hubbard S.S."/>
            <person name="Banfield J.F."/>
        </authorList>
    </citation>
    <scope>NUCLEOTIDE SEQUENCE [LARGE SCALE GENOMIC DNA]</scope>
</reference>
<name>A0A1G2MZB1_9BACT</name>
<dbReference type="InterPro" id="IPR051046">
    <property type="entry name" value="MurCDEF_CellWall_CoF430Synth"/>
</dbReference>
<keyword evidence="1" id="KW-0436">Ligase</keyword>
<dbReference type="GO" id="GO:0016881">
    <property type="term" value="F:acid-amino acid ligase activity"/>
    <property type="evidence" value="ECO:0007669"/>
    <property type="project" value="InterPro"/>
</dbReference>
<dbReference type="Pfam" id="PF08245">
    <property type="entry name" value="Mur_ligase_M"/>
    <property type="match status" value="2"/>
</dbReference>
<dbReference type="EMBL" id="MHRT01000005">
    <property type="protein sequence ID" value="OHA29285.1"/>
    <property type="molecule type" value="Genomic_DNA"/>
</dbReference>
<protein>
    <recommendedName>
        <fullName evidence="8">UDP-N-acetylmuramoyl-tripeptide--D-alanyl-D-alanine ligase</fullName>
    </recommendedName>
</protein>
<evidence type="ECO:0000259" key="5">
    <source>
        <dbReference type="Pfam" id="PF08245"/>
    </source>
</evidence>
<keyword evidence="3" id="KW-0067">ATP-binding</keyword>
<evidence type="ECO:0000313" key="7">
    <source>
        <dbReference type="Proteomes" id="UP000178089"/>
    </source>
</evidence>
<dbReference type="PANTHER" id="PTHR43024:SF1">
    <property type="entry name" value="UDP-N-ACETYLMURAMOYL-TRIPEPTIDE--D-ALANYL-D-ALANINE LIGASE"/>
    <property type="match status" value="1"/>
</dbReference>
<evidence type="ECO:0008006" key="8">
    <source>
        <dbReference type="Google" id="ProtNLM"/>
    </source>
</evidence>
<dbReference type="InterPro" id="IPR036565">
    <property type="entry name" value="Mur-like_cat_sf"/>
</dbReference>
<dbReference type="Proteomes" id="UP000178089">
    <property type="component" value="Unassembled WGS sequence"/>
</dbReference>
<dbReference type="Gene3D" id="3.40.1190.10">
    <property type="entry name" value="Mur-like, catalytic domain"/>
    <property type="match status" value="1"/>
</dbReference>
<evidence type="ECO:0000313" key="6">
    <source>
        <dbReference type="EMBL" id="OHA29285.1"/>
    </source>
</evidence>
<dbReference type="InterPro" id="IPR036615">
    <property type="entry name" value="Mur_ligase_C_dom_sf"/>
</dbReference>